<evidence type="ECO:0000313" key="2">
    <source>
        <dbReference type="EMBL" id="NKQ53130.1"/>
    </source>
</evidence>
<name>A0ABX1J023_9PSEU</name>
<proteinExistence type="predicted"/>
<gene>
    <name evidence="2" type="ORF">HFP15_09570</name>
</gene>
<protein>
    <recommendedName>
        <fullName evidence="4">GerMN domain-containing protein</fullName>
    </recommendedName>
</protein>
<comment type="caution">
    <text evidence="2">The sequence shown here is derived from an EMBL/GenBank/DDBJ whole genome shotgun (WGS) entry which is preliminary data.</text>
</comment>
<evidence type="ECO:0008006" key="4">
    <source>
        <dbReference type="Google" id="ProtNLM"/>
    </source>
</evidence>
<accession>A0ABX1J023</accession>
<keyword evidence="3" id="KW-1185">Reference proteome</keyword>
<dbReference type="RefSeq" id="WP_168513745.1">
    <property type="nucleotide sequence ID" value="NZ_JAAXLS010000004.1"/>
</dbReference>
<reference evidence="2 3" key="1">
    <citation type="submission" date="2020-04" db="EMBL/GenBank/DDBJ databases">
        <title>Novel species.</title>
        <authorList>
            <person name="Teo W.F.A."/>
            <person name="Lipun K."/>
            <person name="Srisuk N."/>
            <person name="Duangmal K."/>
        </authorList>
    </citation>
    <scope>NUCLEOTIDE SEQUENCE [LARGE SCALE GENOMIC DNA]</scope>
    <source>
        <strain evidence="2 3">K13G38</strain>
    </source>
</reference>
<sequence length="159" mass="16537">MLAGIGIVLVTVTACGERPNSASPGGGGTAPTTSSEPAPTVPSMPARPGSSQTAPAGSTLVPPAQIDATRLPQDFPREVFVTADDRSLYLRAEEGGCNQASAEVKEQTLAQVVVNLVETRSNKQGQMCTMDIRYPLVSVALAAPLGQRKVVLTSEKRGY</sequence>
<evidence type="ECO:0000256" key="1">
    <source>
        <dbReference type="SAM" id="MobiDB-lite"/>
    </source>
</evidence>
<evidence type="ECO:0000313" key="3">
    <source>
        <dbReference type="Proteomes" id="UP000715441"/>
    </source>
</evidence>
<dbReference type="Proteomes" id="UP000715441">
    <property type="component" value="Unassembled WGS sequence"/>
</dbReference>
<feature type="compositionally biased region" description="Low complexity" evidence="1">
    <location>
        <begin position="30"/>
        <end position="43"/>
    </location>
</feature>
<organism evidence="2 3">
    <name type="scientific">Amycolatopsis acididurans</name>
    <dbReference type="NCBI Taxonomy" id="2724524"/>
    <lineage>
        <taxon>Bacteria</taxon>
        <taxon>Bacillati</taxon>
        <taxon>Actinomycetota</taxon>
        <taxon>Actinomycetes</taxon>
        <taxon>Pseudonocardiales</taxon>
        <taxon>Pseudonocardiaceae</taxon>
        <taxon>Amycolatopsis</taxon>
    </lineage>
</organism>
<dbReference type="EMBL" id="JAAXLS010000004">
    <property type="protein sequence ID" value="NKQ53130.1"/>
    <property type="molecule type" value="Genomic_DNA"/>
</dbReference>
<feature type="region of interest" description="Disordered" evidence="1">
    <location>
        <begin position="18"/>
        <end position="64"/>
    </location>
</feature>